<sequence length="116" mass="13470">MHTLIASECPRIDINYGKRKLLQEITIKSFVLCKGPEYAQTLTKLETDLTINMMANALWKDLKFKAYNLNTLGAPPSSGHLHPLLKVRSEFRQIFLEMRPYVKNKENSFTTSKYFE</sequence>
<dbReference type="VEuPathDB" id="VectorBase:GPPI012959"/>
<proteinExistence type="predicted"/>
<dbReference type="Proteomes" id="UP000092460">
    <property type="component" value="Unassembled WGS sequence"/>
</dbReference>
<reference evidence="2" key="1">
    <citation type="submission" date="2015-01" db="EMBL/GenBank/DDBJ databases">
        <authorList>
            <person name="Aksoy S."/>
            <person name="Warren W."/>
            <person name="Wilson R.K."/>
        </authorList>
    </citation>
    <scope>NUCLEOTIDE SEQUENCE [LARGE SCALE GENOMIC DNA]</scope>
    <source>
        <strain evidence="2">IAEA</strain>
    </source>
</reference>
<accession>A0A1B0AYH1</accession>
<dbReference type="EMBL" id="JXJN01005781">
    <property type="status" value="NOT_ANNOTATED_CDS"/>
    <property type="molecule type" value="Genomic_DNA"/>
</dbReference>
<name>A0A1B0AYH1_9MUSC</name>
<dbReference type="AlphaFoldDB" id="A0A1B0AYH1"/>
<dbReference type="Gene3D" id="3.30.930.10">
    <property type="entry name" value="Bira Bifunctional Protein, Domain 2"/>
    <property type="match status" value="1"/>
</dbReference>
<keyword evidence="2" id="KW-1185">Reference proteome</keyword>
<organism evidence="1 2">
    <name type="scientific">Glossina palpalis gambiensis</name>
    <dbReference type="NCBI Taxonomy" id="67801"/>
    <lineage>
        <taxon>Eukaryota</taxon>
        <taxon>Metazoa</taxon>
        <taxon>Ecdysozoa</taxon>
        <taxon>Arthropoda</taxon>
        <taxon>Hexapoda</taxon>
        <taxon>Insecta</taxon>
        <taxon>Pterygota</taxon>
        <taxon>Neoptera</taxon>
        <taxon>Endopterygota</taxon>
        <taxon>Diptera</taxon>
        <taxon>Brachycera</taxon>
        <taxon>Muscomorpha</taxon>
        <taxon>Hippoboscoidea</taxon>
        <taxon>Glossinidae</taxon>
        <taxon>Glossina</taxon>
    </lineage>
</organism>
<dbReference type="EnsemblMetazoa" id="GPPI012959-RA">
    <property type="protein sequence ID" value="GPPI012959-PA"/>
    <property type="gene ID" value="GPPI012959"/>
</dbReference>
<reference evidence="1" key="2">
    <citation type="submission" date="2020-05" db="UniProtKB">
        <authorList>
            <consortium name="EnsemblMetazoa"/>
        </authorList>
    </citation>
    <scope>IDENTIFICATION</scope>
    <source>
        <strain evidence="1">IAEA</strain>
    </source>
</reference>
<dbReference type="STRING" id="67801.A0A1B0AYH1"/>
<evidence type="ECO:0000313" key="2">
    <source>
        <dbReference type="Proteomes" id="UP000092460"/>
    </source>
</evidence>
<protein>
    <submittedName>
        <fullName evidence="1">Uncharacterized protein</fullName>
    </submittedName>
</protein>
<evidence type="ECO:0000313" key="1">
    <source>
        <dbReference type="EnsemblMetazoa" id="GPPI012959-PA"/>
    </source>
</evidence>
<dbReference type="InterPro" id="IPR045864">
    <property type="entry name" value="aa-tRNA-synth_II/BPL/LPL"/>
</dbReference>